<dbReference type="InterPro" id="IPR015655">
    <property type="entry name" value="PP2C"/>
</dbReference>
<dbReference type="SMART" id="SM00332">
    <property type="entry name" value="PP2Cc"/>
    <property type="match status" value="1"/>
</dbReference>
<dbReference type="EMBL" id="FP929138">
    <property type="protein sequence ID" value="CBY00283.1"/>
    <property type="molecule type" value="Genomic_DNA"/>
</dbReference>
<evidence type="ECO:0000256" key="2">
    <source>
        <dbReference type="ARBA" id="ARBA00022801"/>
    </source>
</evidence>
<dbReference type="InParanoid" id="E5A9E2"/>
<dbReference type="GeneID" id="13293214"/>
<dbReference type="eggNOG" id="KOG0698">
    <property type="taxonomic scope" value="Eukaryota"/>
</dbReference>
<keyword evidence="8" id="KW-1185">Reference proteome</keyword>
<dbReference type="OrthoDB" id="659at2759"/>
<evidence type="ECO:0000256" key="1">
    <source>
        <dbReference type="ARBA" id="ARBA00022723"/>
    </source>
</evidence>
<dbReference type="PROSITE" id="PS01032">
    <property type="entry name" value="PPM_1"/>
    <property type="match status" value="1"/>
</dbReference>
<feature type="region of interest" description="Disordered" evidence="5">
    <location>
        <begin position="134"/>
        <end position="158"/>
    </location>
</feature>
<dbReference type="STRING" id="985895.E5A9E2"/>
<dbReference type="SUPFAM" id="SSF81606">
    <property type="entry name" value="PP2C-like"/>
    <property type="match status" value="1"/>
</dbReference>
<organism evidence="8">
    <name type="scientific">Leptosphaeria maculans (strain JN3 / isolate v23.1.3 / race Av1-4-5-6-7-8)</name>
    <name type="common">Blackleg fungus</name>
    <name type="synonym">Phoma lingam</name>
    <dbReference type="NCBI Taxonomy" id="985895"/>
    <lineage>
        <taxon>Eukaryota</taxon>
        <taxon>Fungi</taxon>
        <taxon>Dikarya</taxon>
        <taxon>Ascomycota</taxon>
        <taxon>Pezizomycotina</taxon>
        <taxon>Dothideomycetes</taxon>
        <taxon>Pleosporomycetidae</taxon>
        <taxon>Pleosporales</taxon>
        <taxon>Pleosporineae</taxon>
        <taxon>Leptosphaeriaceae</taxon>
        <taxon>Plenodomus</taxon>
        <taxon>Plenodomus lingam/Leptosphaeria maculans species complex</taxon>
    </lineage>
</organism>
<dbReference type="InterPro" id="IPR036457">
    <property type="entry name" value="PPM-type-like_dom_sf"/>
</dbReference>
<evidence type="ECO:0000313" key="8">
    <source>
        <dbReference type="Proteomes" id="UP000002668"/>
    </source>
</evidence>
<dbReference type="PROSITE" id="PS51746">
    <property type="entry name" value="PPM_2"/>
    <property type="match status" value="1"/>
</dbReference>
<accession>E5A9E2</accession>
<dbReference type="Proteomes" id="UP000002668">
    <property type="component" value="Genome"/>
</dbReference>
<dbReference type="InterPro" id="IPR001932">
    <property type="entry name" value="PPM-type_phosphatase-like_dom"/>
</dbReference>
<keyword evidence="1" id="KW-0479">Metal-binding</keyword>
<dbReference type="Gene3D" id="3.60.40.10">
    <property type="entry name" value="PPM-type phosphatase domain"/>
    <property type="match status" value="1"/>
</dbReference>
<evidence type="ECO:0000259" key="6">
    <source>
        <dbReference type="PROSITE" id="PS51746"/>
    </source>
</evidence>
<dbReference type="GO" id="GO:0004722">
    <property type="term" value="F:protein serine/threonine phosphatase activity"/>
    <property type="evidence" value="ECO:0007669"/>
    <property type="project" value="InterPro"/>
</dbReference>
<evidence type="ECO:0000256" key="3">
    <source>
        <dbReference type="ARBA" id="ARBA00022912"/>
    </source>
</evidence>
<dbReference type="GO" id="GO:0046872">
    <property type="term" value="F:metal ion binding"/>
    <property type="evidence" value="ECO:0007669"/>
    <property type="project" value="UniProtKB-KW"/>
</dbReference>
<dbReference type="InterPro" id="IPR000222">
    <property type="entry name" value="PP2C_BS"/>
</dbReference>
<sequence length="362" mass="39022">MSGCHVVDSGVSRILGSREDQEDRYIALHPGSLKSRKELALFAVYDGHGGSEAVNHVSQNFVTHLEQHFGKPKESTPEAYHLAIQRALKAVDRDLDRADLSGGSTVALVLIDTKQGILVQANLGDSHVVYADHLPESQSPTTGSGSSDSPIDDDLPTGWSVETLSEEHAPDSPAEKKRIEEAGGEINYGTGIARIGAVNMSRALGDIDYKKPRVNRLAGHNLSDLPGVETGLAPGASAKHDLVSNKAHFATRHLHGQSLILLASDGVGDAKDAEEVTRLAVDRWKQGVSAAVIAKELTSREGKMRGADNCTVIVVILDTEKKGRRSRSDSMRASLEIPDIEGSGSRRRRRSSIAKIKDWIRD</sequence>
<dbReference type="PANTHER" id="PTHR47992">
    <property type="entry name" value="PROTEIN PHOSPHATASE"/>
    <property type="match status" value="1"/>
</dbReference>
<reference evidence="8" key="1">
    <citation type="journal article" date="2011" name="Nat. Commun.">
        <title>Effector diversification within compartments of the Leptosphaeria maculans genome affected by Repeat-Induced Point mutations.</title>
        <authorList>
            <person name="Rouxel T."/>
            <person name="Grandaubert J."/>
            <person name="Hane J.K."/>
            <person name="Hoede C."/>
            <person name="van de Wouw A.P."/>
            <person name="Couloux A."/>
            <person name="Dominguez V."/>
            <person name="Anthouard V."/>
            <person name="Bally P."/>
            <person name="Bourras S."/>
            <person name="Cozijnsen A.J."/>
            <person name="Ciuffetti L.M."/>
            <person name="Degrave A."/>
            <person name="Dilmaghani A."/>
            <person name="Duret L."/>
            <person name="Fudal I."/>
            <person name="Goodwin S.B."/>
            <person name="Gout L."/>
            <person name="Glaser N."/>
            <person name="Linglin J."/>
            <person name="Kema G.H.J."/>
            <person name="Lapalu N."/>
            <person name="Lawrence C.B."/>
            <person name="May K."/>
            <person name="Meyer M."/>
            <person name="Ollivier B."/>
            <person name="Poulain J."/>
            <person name="Schoch C.L."/>
            <person name="Simon A."/>
            <person name="Spatafora J.W."/>
            <person name="Stachowiak A."/>
            <person name="Turgeon B.G."/>
            <person name="Tyler B.M."/>
            <person name="Vincent D."/>
            <person name="Weissenbach J."/>
            <person name="Amselem J."/>
            <person name="Quesneville H."/>
            <person name="Oliver R.P."/>
            <person name="Wincker P."/>
            <person name="Balesdent M.-H."/>
            <person name="Howlett B.J."/>
        </authorList>
    </citation>
    <scope>NUCLEOTIDE SEQUENCE [LARGE SCALE GENOMIC DNA]</scope>
    <source>
        <strain evidence="8">JN3 / isolate v23.1.3 / race Av1-4-5-6-7-8</strain>
    </source>
</reference>
<dbReference type="OMA" id="CHTHMKK"/>
<dbReference type="HOGENOM" id="CLU_013173_1_4_1"/>
<gene>
    <name evidence="7" type="ORF">LEMA_P014130.1</name>
</gene>
<feature type="compositionally biased region" description="Low complexity" evidence="5">
    <location>
        <begin position="137"/>
        <end position="149"/>
    </location>
</feature>
<dbReference type="Pfam" id="PF00481">
    <property type="entry name" value="PP2C"/>
    <property type="match status" value="1"/>
</dbReference>
<name>E5A9E2_LEPMJ</name>
<evidence type="ECO:0000256" key="4">
    <source>
        <dbReference type="RuleBase" id="RU003465"/>
    </source>
</evidence>
<evidence type="ECO:0000313" key="7">
    <source>
        <dbReference type="EMBL" id="CBY00283.1"/>
    </source>
</evidence>
<feature type="region of interest" description="Disordered" evidence="5">
    <location>
        <begin position="325"/>
        <end position="350"/>
    </location>
</feature>
<dbReference type="CDD" id="cd00143">
    <property type="entry name" value="PP2Cc"/>
    <property type="match status" value="1"/>
</dbReference>
<dbReference type="AlphaFoldDB" id="E5A9E2"/>
<evidence type="ECO:0000256" key="5">
    <source>
        <dbReference type="SAM" id="MobiDB-lite"/>
    </source>
</evidence>
<keyword evidence="2 4" id="KW-0378">Hydrolase</keyword>
<dbReference type="VEuPathDB" id="FungiDB:LEMA_P014130.1"/>
<comment type="similarity">
    <text evidence="4">Belongs to the PP2C family.</text>
</comment>
<protein>
    <recommendedName>
        <fullName evidence="6">PPM-type phosphatase domain-containing protein</fullName>
    </recommendedName>
</protein>
<feature type="domain" description="PPM-type phosphatase" evidence="6">
    <location>
        <begin position="8"/>
        <end position="317"/>
    </location>
</feature>
<keyword evidence="3 4" id="KW-0904">Protein phosphatase</keyword>
<proteinExistence type="inferred from homology"/>